<feature type="region of interest" description="Disordered" evidence="1">
    <location>
        <begin position="1"/>
        <end position="27"/>
    </location>
</feature>
<evidence type="ECO:0000256" key="1">
    <source>
        <dbReference type="SAM" id="MobiDB-lite"/>
    </source>
</evidence>
<evidence type="ECO:0000313" key="2">
    <source>
        <dbReference type="EMBL" id="JAS92903.1"/>
    </source>
</evidence>
<reference evidence="3" key="1">
    <citation type="submission" date="2015-11" db="EMBL/GenBank/DDBJ databases">
        <title>De novo transcriptome assembly of four potential Pierce s Disease insect vectors from Arizona vineyards.</title>
        <authorList>
            <person name="Tassone E.E."/>
        </authorList>
    </citation>
    <scope>NUCLEOTIDE SEQUENCE</scope>
</reference>
<dbReference type="EMBL" id="GECU01014109">
    <property type="protein sequence ID" value="JAS93597.1"/>
    <property type="molecule type" value="Transcribed_RNA"/>
</dbReference>
<protein>
    <submittedName>
        <fullName evidence="3">Uncharacterized protein</fullName>
    </submittedName>
</protein>
<gene>
    <name evidence="2" type="ORF">g.45748</name>
    <name evidence="3" type="ORF">g.45749</name>
</gene>
<organism evidence="3">
    <name type="scientific">Homalodisca liturata</name>
    <dbReference type="NCBI Taxonomy" id="320908"/>
    <lineage>
        <taxon>Eukaryota</taxon>
        <taxon>Metazoa</taxon>
        <taxon>Ecdysozoa</taxon>
        <taxon>Arthropoda</taxon>
        <taxon>Hexapoda</taxon>
        <taxon>Insecta</taxon>
        <taxon>Pterygota</taxon>
        <taxon>Neoptera</taxon>
        <taxon>Paraneoptera</taxon>
        <taxon>Hemiptera</taxon>
        <taxon>Auchenorrhyncha</taxon>
        <taxon>Membracoidea</taxon>
        <taxon>Cicadellidae</taxon>
        <taxon>Cicadellinae</taxon>
        <taxon>Proconiini</taxon>
        <taxon>Homalodisca</taxon>
    </lineage>
</organism>
<dbReference type="AlphaFoldDB" id="A0A1B6J352"/>
<name>A0A1B6J352_9HEMI</name>
<accession>A0A1B6J352</accession>
<dbReference type="EMBL" id="GECU01014803">
    <property type="protein sequence ID" value="JAS92903.1"/>
    <property type="molecule type" value="Transcribed_RNA"/>
</dbReference>
<dbReference type="SUPFAM" id="SSF52266">
    <property type="entry name" value="SGNH hydrolase"/>
    <property type="match status" value="1"/>
</dbReference>
<feature type="non-terminal residue" evidence="3">
    <location>
        <position position="1"/>
    </location>
</feature>
<proteinExistence type="predicted"/>
<sequence length="254" mass="28702">KSMEYFKTSSPSVKESSKTQKKTTKKKILPPSFSIPLNNSFQPLECVENIHSIDNLKAPISISLTGPSKTQHRTKSKIQNNKVMKTQKVDQNKIEKRVMLVADSHGRFLGHILQNKLGCEYKVTVVSSSGAPFNYVAKNLLELTEDFTFNDQAIFLAGTNNIDDIGNSSNKPNSFDYKIFSKVTQITNLSLISIPFRFDKPFLNDAIRKINNNLKLISDGLNAGSFIDLRSMQRHHHTKHGLHLSYQENTILHI</sequence>
<evidence type="ECO:0000313" key="3">
    <source>
        <dbReference type="EMBL" id="JAS93597.1"/>
    </source>
</evidence>